<feature type="transmembrane region" description="Helical" evidence="2">
    <location>
        <begin position="370"/>
        <end position="388"/>
    </location>
</feature>
<proteinExistence type="predicted"/>
<feature type="non-terminal residue" evidence="3">
    <location>
        <position position="399"/>
    </location>
</feature>
<evidence type="ECO:0000256" key="2">
    <source>
        <dbReference type="SAM" id="Phobius"/>
    </source>
</evidence>
<dbReference type="AlphaFoldDB" id="A0AA36CA12"/>
<keyword evidence="4" id="KW-1185">Reference proteome</keyword>
<feature type="region of interest" description="Disordered" evidence="1">
    <location>
        <begin position="263"/>
        <end position="306"/>
    </location>
</feature>
<feature type="compositionally biased region" description="Basic and acidic residues" evidence="1">
    <location>
        <begin position="118"/>
        <end position="133"/>
    </location>
</feature>
<reference evidence="3" key="1">
    <citation type="submission" date="2023-06" db="EMBL/GenBank/DDBJ databases">
        <authorList>
            <person name="Delattre M."/>
        </authorList>
    </citation>
    <scope>NUCLEOTIDE SEQUENCE</scope>
    <source>
        <strain evidence="3">AF72</strain>
    </source>
</reference>
<protein>
    <submittedName>
        <fullName evidence="3">Uncharacterized protein</fullName>
    </submittedName>
</protein>
<dbReference type="Proteomes" id="UP001177023">
    <property type="component" value="Unassembled WGS sequence"/>
</dbReference>
<feature type="compositionally biased region" description="Low complexity" evidence="1">
    <location>
        <begin position="139"/>
        <end position="192"/>
    </location>
</feature>
<evidence type="ECO:0000313" key="3">
    <source>
        <dbReference type="EMBL" id="CAJ0565173.1"/>
    </source>
</evidence>
<keyword evidence="2" id="KW-1133">Transmembrane helix</keyword>
<dbReference type="EMBL" id="CATQJA010001001">
    <property type="protein sequence ID" value="CAJ0565173.1"/>
    <property type="molecule type" value="Genomic_DNA"/>
</dbReference>
<gene>
    <name evidence="3" type="ORF">MSPICULIGERA_LOCUS3827</name>
</gene>
<feature type="compositionally biased region" description="Low complexity" evidence="1">
    <location>
        <begin position="263"/>
        <end position="298"/>
    </location>
</feature>
<organism evidence="3 4">
    <name type="scientific">Mesorhabditis spiculigera</name>
    <dbReference type="NCBI Taxonomy" id="96644"/>
    <lineage>
        <taxon>Eukaryota</taxon>
        <taxon>Metazoa</taxon>
        <taxon>Ecdysozoa</taxon>
        <taxon>Nematoda</taxon>
        <taxon>Chromadorea</taxon>
        <taxon>Rhabditida</taxon>
        <taxon>Rhabditina</taxon>
        <taxon>Rhabditomorpha</taxon>
        <taxon>Rhabditoidea</taxon>
        <taxon>Rhabditidae</taxon>
        <taxon>Mesorhabditinae</taxon>
        <taxon>Mesorhabditis</taxon>
    </lineage>
</organism>
<sequence length="399" mass="43088">MREQGFYHQADSPGKAPHFEGVWKEIEKQKAIMINDRSAARRPARPGTTSQLDPMVWRVCAGNEMARTDPGSPKHAATTSASPGPDTSRKAEGEDEKESASEATSGRSLQSDYEETDSPLHSERASMLRERQRARQRLPSQYSSTASASISASAATSPSTPPSSTGSVSLTEEVSNPVSYPVSNSVSKCSSSGNIYEQGAAPSQQQEDPMDRYKLCNCERLETTGVGAYVSRSIEEYSGIRAPLEMYMRQRPVTSPTISEIISRTTASSASQQSLVATPSTPKQQQQQVQPQNTTTSSASGTKNAVNTTGPVMKIASLTNLAKGSDATRSPVSPQTPLEALPADKCASALPPSATTSTPSMTWLQVELRCWLGLLLFVFIVYLYHMWLPETRVCPSINT</sequence>
<keyword evidence="2" id="KW-0472">Membrane</keyword>
<accession>A0AA36CA12</accession>
<feature type="compositionally biased region" description="Polar residues" evidence="1">
    <location>
        <begin position="101"/>
        <end position="111"/>
    </location>
</feature>
<feature type="region of interest" description="Disordered" evidence="1">
    <location>
        <begin position="34"/>
        <end position="208"/>
    </location>
</feature>
<evidence type="ECO:0000313" key="4">
    <source>
        <dbReference type="Proteomes" id="UP001177023"/>
    </source>
</evidence>
<keyword evidence="2" id="KW-0812">Transmembrane</keyword>
<name>A0AA36CA12_9BILA</name>
<evidence type="ECO:0000256" key="1">
    <source>
        <dbReference type="SAM" id="MobiDB-lite"/>
    </source>
</evidence>
<comment type="caution">
    <text evidence="3">The sequence shown here is derived from an EMBL/GenBank/DDBJ whole genome shotgun (WGS) entry which is preliminary data.</text>
</comment>